<keyword evidence="1" id="KW-1133">Transmembrane helix</keyword>
<feature type="transmembrane region" description="Helical" evidence="1">
    <location>
        <begin position="160"/>
        <end position="179"/>
    </location>
</feature>
<keyword evidence="1" id="KW-0472">Membrane</keyword>
<name>A0ABQ4D3Z0_9ACTN</name>
<feature type="transmembrane region" description="Helical" evidence="1">
    <location>
        <begin position="90"/>
        <end position="108"/>
    </location>
</feature>
<proteinExistence type="predicted"/>
<feature type="transmembrane region" description="Helical" evidence="1">
    <location>
        <begin position="120"/>
        <end position="139"/>
    </location>
</feature>
<keyword evidence="3" id="KW-1185">Reference proteome</keyword>
<keyword evidence="1" id="KW-0812">Transmembrane</keyword>
<feature type="transmembrane region" description="Helical" evidence="1">
    <location>
        <begin position="12"/>
        <end position="37"/>
    </location>
</feature>
<evidence type="ECO:0000313" key="3">
    <source>
        <dbReference type="Proteomes" id="UP000604117"/>
    </source>
</evidence>
<feature type="transmembrane region" description="Helical" evidence="1">
    <location>
        <begin position="185"/>
        <end position="201"/>
    </location>
</feature>
<protein>
    <submittedName>
        <fullName evidence="2">Uncharacterized protein</fullName>
    </submittedName>
</protein>
<reference evidence="2 3" key="1">
    <citation type="submission" date="2021-01" db="EMBL/GenBank/DDBJ databases">
        <title>Whole genome shotgun sequence of Asanoa siamensis NBRC 107932.</title>
        <authorList>
            <person name="Komaki H."/>
            <person name="Tamura T."/>
        </authorList>
    </citation>
    <scope>NUCLEOTIDE SEQUENCE [LARGE SCALE GENOMIC DNA]</scope>
    <source>
        <strain evidence="2 3">NBRC 107932</strain>
    </source>
</reference>
<dbReference type="Proteomes" id="UP000604117">
    <property type="component" value="Unassembled WGS sequence"/>
</dbReference>
<gene>
    <name evidence="2" type="ORF">Asi02nite_77730</name>
</gene>
<dbReference type="EMBL" id="BONE01000128">
    <property type="protein sequence ID" value="GIF78255.1"/>
    <property type="molecule type" value="Genomic_DNA"/>
</dbReference>
<organism evidence="2 3">
    <name type="scientific">Asanoa siamensis</name>
    <dbReference type="NCBI Taxonomy" id="926357"/>
    <lineage>
        <taxon>Bacteria</taxon>
        <taxon>Bacillati</taxon>
        <taxon>Actinomycetota</taxon>
        <taxon>Actinomycetes</taxon>
        <taxon>Micromonosporales</taxon>
        <taxon>Micromonosporaceae</taxon>
        <taxon>Asanoa</taxon>
    </lineage>
</organism>
<sequence>MVKRWRQLTVWLHILTSFGWMAQAMALCVLLAVGLATDDTVVRDAATAMAQRIDGRLLAPMAGVSACTGIVLAAATPWGFFQHWWVLTKFTISMIQVYAGIFVLSPALTGSLTDGPTVSLVVGTGLMAGAIAFQGWVSIRKPWGRISRTKRGNAPTGPGWIFAATVLGGVAELSISLVLGHPLPLISVILIVLVLVSRRRWSGTRGVRTAAA</sequence>
<feature type="transmembrane region" description="Helical" evidence="1">
    <location>
        <begin position="57"/>
        <end position="78"/>
    </location>
</feature>
<evidence type="ECO:0000313" key="2">
    <source>
        <dbReference type="EMBL" id="GIF78255.1"/>
    </source>
</evidence>
<evidence type="ECO:0000256" key="1">
    <source>
        <dbReference type="SAM" id="Phobius"/>
    </source>
</evidence>
<accession>A0ABQ4D3Z0</accession>
<comment type="caution">
    <text evidence="2">The sequence shown here is derived from an EMBL/GenBank/DDBJ whole genome shotgun (WGS) entry which is preliminary data.</text>
</comment>
<dbReference type="RefSeq" id="WP_239127637.1">
    <property type="nucleotide sequence ID" value="NZ_BONE01000128.1"/>
</dbReference>